<name>A0AC61NHQ9_9BACT</name>
<accession>A0AC61NHQ9</accession>
<proteinExistence type="predicted"/>
<protein>
    <submittedName>
        <fullName evidence="1">CD225/dispanin family protein</fullName>
    </submittedName>
</protein>
<gene>
    <name evidence="1" type="ORF">K4L44_05070</name>
</gene>
<reference evidence="1" key="1">
    <citation type="submission" date="2021-08" db="EMBL/GenBank/DDBJ databases">
        <title>Novel anaerobic bacterium isolated from sea squirt in East Sea, Republic of Korea.</title>
        <authorList>
            <person name="Nguyen T.H."/>
            <person name="Li Z."/>
            <person name="Lee Y.-J."/>
            <person name="Ko J."/>
            <person name="Kim S.-G."/>
        </authorList>
    </citation>
    <scope>NUCLEOTIDE SEQUENCE</scope>
    <source>
        <strain evidence="1">KCTC 25031</strain>
    </source>
</reference>
<keyword evidence="2" id="KW-1185">Reference proteome</keyword>
<organism evidence="1 2">
    <name type="scientific">Halosquirtibacter laminarini</name>
    <dbReference type="NCBI Taxonomy" id="3374600"/>
    <lineage>
        <taxon>Bacteria</taxon>
        <taxon>Pseudomonadati</taxon>
        <taxon>Bacteroidota</taxon>
        <taxon>Bacteroidia</taxon>
        <taxon>Marinilabiliales</taxon>
        <taxon>Prolixibacteraceae</taxon>
        <taxon>Halosquirtibacter</taxon>
    </lineage>
</organism>
<evidence type="ECO:0000313" key="2">
    <source>
        <dbReference type="Proteomes" id="UP000826212"/>
    </source>
</evidence>
<dbReference type="Proteomes" id="UP000826212">
    <property type="component" value="Chromosome"/>
</dbReference>
<dbReference type="EMBL" id="CP081303">
    <property type="protein sequence ID" value="QZE15208.1"/>
    <property type="molecule type" value="Genomic_DNA"/>
</dbReference>
<sequence length="167" mass="18933">MNTYFIIIDGEKVGPIAYDQLIASGLSHDTLVHHSELDDWTLARELPELQELLQELPPQMPKEAKSDETQKREVPRKPKTFLVESILVTICCCQPLAIVAIVYASSIESLYNRGDYEKANKYSKLAKTIIIVGMLISLLYIIYNVTSNYDEFVAAYKQGFEEATKAR</sequence>
<evidence type="ECO:0000313" key="1">
    <source>
        <dbReference type="EMBL" id="QZE15208.1"/>
    </source>
</evidence>